<feature type="transmembrane region" description="Helical" evidence="8">
    <location>
        <begin position="110"/>
        <end position="131"/>
    </location>
</feature>
<name>A0A6V7PEF1_ANACO</name>
<keyword evidence="4" id="KW-0809">Transit peptide</keyword>
<evidence type="ECO:0000256" key="3">
    <source>
        <dbReference type="ARBA" id="ARBA00022692"/>
    </source>
</evidence>
<gene>
    <name evidence="9" type="ORF">CB5_LOCUS12448</name>
</gene>
<dbReference type="GO" id="GO:0030150">
    <property type="term" value="P:protein import into mitochondrial matrix"/>
    <property type="evidence" value="ECO:0007669"/>
    <property type="project" value="UniProtKB-UniRule"/>
</dbReference>
<accession>A0A6V7PEF1</accession>
<keyword evidence="8" id="KW-0813">Transport</keyword>
<comment type="subunit">
    <text evidence="8">Component of the TIM23 complex.</text>
</comment>
<comment type="subcellular location">
    <subcellularLocation>
        <location evidence="8">Mitochondrion inner membrane</location>
        <topology evidence="8">Single-pass membrane protein</topology>
    </subcellularLocation>
    <subcellularLocation>
        <location evidence="1">Mitochondrion membrane</location>
        <topology evidence="1">Single-pass membrane protein</topology>
    </subcellularLocation>
</comment>
<evidence type="ECO:0000256" key="7">
    <source>
        <dbReference type="ARBA" id="ARBA00023136"/>
    </source>
</evidence>
<dbReference type="PANTHER" id="PTHR13032">
    <property type="entry name" value="MITOCHONDRIAL IMPORT INNER MEMBRANE TRANSLOCASE SUBUNIT TIM21"/>
    <property type="match status" value="1"/>
</dbReference>
<keyword evidence="8" id="KW-0811">Translocation</keyword>
<dbReference type="AlphaFoldDB" id="A0A6V7PEF1"/>
<evidence type="ECO:0000256" key="6">
    <source>
        <dbReference type="ARBA" id="ARBA00023128"/>
    </source>
</evidence>
<evidence type="ECO:0000256" key="2">
    <source>
        <dbReference type="ARBA" id="ARBA00010867"/>
    </source>
</evidence>
<evidence type="ECO:0000256" key="1">
    <source>
        <dbReference type="ARBA" id="ARBA00004304"/>
    </source>
</evidence>
<reference evidence="9" key="1">
    <citation type="submission" date="2020-07" db="EMBL/GenBank/DDBJ databases">
        <authorList>
            <person name="Lin J."/>
        </authorList>
    </citation>
    <scope>NUCLEOTIDE SEQUENCE</scope>
</reference>
<keyword evidence="8" id="KW-0653">Protein transport</keyword>
<evidence type="ECO:0000256" key="4">
    <source>
        <dbReference type="ARBA" id="ARBA00022946"/>
    </source>
</evidence>
<keyword evidence="3 8" id="KW-0812">Transmembrane</keyword>
<keyword evidence="5 8" id="KW-1133">Transmembrane helix</keyword>
<dbReference type="InterPro" id="IPR013261">
    <property type="entry name" value="Tim21"/>
</dbReference>
<keyword evidence="7 8" id="KW-0472">Membrane</keyword>
<dbReference type="GO" id="GO:0005744">
    <property type="term" value="C:TIM23 mitochondrial import inner membrane translocase complex"/>
    <property type="evidence" value="ECO:0007669"/>
    <property type="project" value="UniProtKB-UniRule"/>
</dbReference>
<dbReference type="PANTHER" id="PTHR13032:SF6">
    <property type="entry name" value="MITOCHONDRIAL IMPORT INNER MEMBRANE TRANSLOCASE SUBUNIT TIM21"/>
    <property type="match status" value="1"/>
</dbReference>
<keyword evidence="8" id="KW-0999">Mitochondrion inner membrane</keyword>
<evidence type="ECO:0000256" key="8">
    <source>
        <dbReference type="RuleBase" id="RU367142"/>
    </source>
</evidence>
<comment type="function">
    <text evidence="8">Essential component of the TIM23 complex, a complex that mediates the translocation of transit peptide-containing proteins across the mitochondrial inner membrane.</text>
</comment>
<comment type="similarity">
    <text evidence="2 8">Belongs to the TIM21 family.</text>
</comment>
<proteinExistence type="inferred from homology"/>
<evidence type="ECO:0000256" key="5">
    <source>
        <dbReference type="ARBA" id="ARBA00022989"/>
    </source>
</evidence>
<sequence>MIQPAVVKLSSLLTFQKFSYRGKPKVIPSKLKNPVEFSNFAFRSKPIAISHHGRHQLFPSLVRTCAANYSTNRSNQAPREERKDISTVDDPFDAPTYNIPEKPVTFAEGASYSVVILAGLGIAALAAYAVFKELIFEPKELLYILLINSHLYAGKLLYSWTPWCWKGFEIKSPTQAQLMLESYVPA</sequence>
<dbReference type="EMBL" id="LR862147">
    <property type="protein sequence ID" value="CAD1829237.1"/>
    <property type="molecule type" value="Genomic_DNA"/>
</dbReference>
<evidence type="ECO:0000313" key="9">
    <source>
        <dbReference type="EMBL" id="CAD1829237.1"/>
    </source>
</evidence>
<keyword evidence="6 8" id="KW-0496">Mitochondrion</keyword>
<organism evidence="9">
    <name type="scientific">Ananas comosus var. bracteatus</name>
    <name type="common">red pineapple</name>
    <dbReference type="NCBI Taxonomy" id="296719"/>
    <lineage>
        <taxon>Eukaryota</taxon>
        <taxon>Viridiplantae</taxon>
        <taxon>Streptophyta</taxon>
        <taxon>Embryophyta</taxon>
        <taxon>Tracheophyta</taxon>
        <taxon>Spermatophyta</taxon>
        <taxon>Magnoliopsida</taxon>
        <taxon>Liliopsida</taxon>
        <taxon>Poales</taxon>
        <taxon>Bromeliaceae</taxon>
        <taxon>Bromelioideae</taxon>
        <taxon>Ananas</taxon>
    </lineage>
</organism>
<protein>
    <recommendedName>
        <fullName evidence="8">Mitochondrial import inner membrane translocase subunit Tim21</fullName>
    </recommendedName>
</protein>